<dbReference type="InterPro" id="IPR028098">
    <property type="entry name" value="Glyco_trans_4-like_N"/>
</dbReference>
<dbReference type="AlphaFoldDB" id="A0A1J5QPK5"/>
<comment type="caution">
    <text evidence="2">The sequence shown here is derived from an EMBL/GenBank/DDBJ whole genome shotgun (WGS) entry which is preliminary data.</text>
</comment>
<dbReference type="CDD" id="cd03811">
    <property type="entry name" value="GT4_GT28_WabH-like"/>
    <property type="match status" value="1"/>
</dbReference>
<evidence type="ECO:0000259" key="1">
    <source>
        <dbReference type="Pfam" id="PF13439"/>
    </source>
</evidence>
<keyword evidence="2" id="KW-0808">Transferase</keyword>
<feature type="domain" description="Glycosyltransferase subfamily 4-like N-terminal" evidence="1">
    <location>
        <begin position="13"/>
        <end position="175"/>
    </location>
</feature>
<dbReference type="SUPFAM" id="SSF53756">
    <property type="entry name" value="UDP-Glycosyltransferase/glycogen phosphorylase"/>
    <property type="match status" value="1"/>
</dbReference>
<dbReference type="PANTHER" id="PTHR12526">
    <property type="entry name" value="GLYCOSYLTRANSFERASE"/>
    <property type="match status" value="1"/>
</dbReference>
<dbReference type="EC" id="2.4.1.301" evidence="2"/>
<dbReference type="EMBL" id="MLJW01000553">
    <property type="protein sequence ID" value="OIQ85306.1"/>
    <property type="molecule type" value="Genomic_DNA"/>
</dbReference>
<name>A0A1J5QPK5_9ZZZZ</name>
<dbReference type="GO" id="GO:0016757">
    <property type="term" value="F:glycosyltransferase activity"/>
    <property type="evidence" value="ECO:0007669"/>
    <property type="project" value="UniProtKB-KW"/>
</dbReference>
<evidence type="ECO:0000313" key="2">
    <source>
        <dbReference type="EMBL" id="OIQ85306.1"/>
    </source>
</evidence>
<dbReference type="Pfam" id="PF13692">
    <property type="entry name" value="Glyco_trans_1_4"/>
    <property type="match status" value="1"/>
</dbReference>
<dbReference type="Gene3D" id="3.40.50.2000">
    <property type="entry name" value="Glycogen Phosphorylase B"/>
    <property type="match status" value="2"/>
</dbReference>
<dbReference type="Pfam" id="PF13439">
    <property type="entry name" value="Glyco_transf_4"/>
    <property type="match status" value="1"/>
</dbReference>
<gene>
    <name evidence="2" type="primary">kanE_9</name>
    <name evidence="2" type="ORF">GALL_328550</name>
</gene>
<keyword evidence="2" id="KW-0328">Glycosyltransferase</keyword>
<protein>
    <submittedName>
        <fullName evidence="2">Alpha-D-kanosaminyltransferase</fullName>
        <ecNumber evidence="2">2.4.1.301</ecNumber>
    </submittedName>
</protein>
<organism evidence="2">
    <name type="scientific">mine drainage metagenome</name>
    <dbReference type="NCBI Taxonomy" id="410659"/>
    <lineage>
        <taxon>unclassified sequences</taxon>
        <taxon>metagenomes</taxon>
        <taxon>ecological metagenomes</taxon>
    </lineage>
</organism>
<sequence length="370" mass="40417">MKILFVLPRMWTGGVERVTLNLAAAFRQQGIACRLVLRLGQGELFAEAREIFSEVDIIADDGMRHFVPRLAALIRAWQPTHIITAFTDVGLLTWLARRRAGVPARLIHGIHNTHAAANRRPGLGGLLRYAADGVMARYLYSRVDAIVCVSKGIEAEVMACCPSAATHTNTIYNPVASAAFIAQCVRQTRRDPESGSGCWTIVGLGRLTPQKGFDVLIEAAAKLPTTPDWRIDIYGDGPQRADLQQRIVQNGLQHRITLHGYTDQPHAMLSAADIFVLPSRYEGFALVITEAMLHGVQVIAADCPHGPHELLDAGRLGQLVPANDAAALASAMLAVMSRRFWIEPSKLQRQAARFSTEASVAQWLVVLAQG</sequence>
<accession>A0A1J5QPK5</accession>
<reference evidence="2" key="1">
    <citation type="submission" date="2016-10" db="EMBL/GenBank/DDBJ databases">
        <title>Sequence of Gallionella enrichment culture.</title>
        <authorList>
            <person name="Poehlein A."/>
            <person name="Muehling M."/>
            <person name="Daniel R."/>
        </authorList>
    </citation>
    <scope>NUCLEOTIDE SEQUENCE</scope>
</reference>
<proteinExistence type="predicted"/>